<proteinExistence type="inferred from homology"/>
<protein>
    <submittedName>
        <fullName evidence="3">Universal stress protein</fullName>
    </submittedName>
</protein>
<evidence type="ECO:0000259" key="2">
    <source>
        <dbReference type="Pfam" id="PF00582"/>
    </source>
</evidence>
<dbReference type="PANTHER" id="PTHR46268">
    <property type="entry name" value="STRESS RESPONSE PROTEIN NHAX"/>
    <property type="match status" value="1"/>
</dbReference>
<dbReference type="Pfam" id="PF00582">
    <property type="entry name" value="Usp"/>
    <property type="match status" value="2"/>
</dbReference>
<dbReference type="PANTHER" id="PTHR46268:SF6">
    <property type="entry name" value="UNIVERSAL STRESS PROTEIN UP12"/>
    <property type="match status" value="1"/>
</dbReference>
<name>A0A6I4WEC3_9ACTN</name>
<keyword evidence="4" id="KW-1185">Reference proteome</keyword>
<comment type="similarity">
    <text evidence="1">Belongs to the universal stress protein A family.</text>
</comment>
<evidence type="ECO:0000313" key="4">
    <source>
        <dbReference type="Proteomes" id="UP000431901"/>
    </source>
</evidence>
<dbReference type="EMBL" id="WUTW01000010">
    <property type="protein sequence ID" value="MXQ68081.1"/>
    <property type="molecule type" value="Genomic_DNA"/>
</dbReference>
<dbReference type="InterPro" id="IPR006015">
    <property type="entry name" value="Universal_stress_UspA"/>
</dbReference>
<dbReference type="OrthoDB" id="9816117at2"/>
<gene>
    <name evidence="3" type="ORF">GQ466_29100</name>
</gene>
<dbReference type="InterPro" id="IPR006016">
    <property type="entry name" value="UspA"/>
</dbReference>
<evidence type="ECO:0000313" key="3">
    <source>
        <dbReference type="EMBL" id="MXQ68081.1"/>
    </source>
</evidence>
<dbReference type="AlphaFoldDB" id="A0A6I4WEC3"/>
<dbReference type="SUPFAM" id="SSF52402">
    <property type="entry name" value="Adenine nucleotide alpha hydrolases-like"/>
    <property type="match status" value="2"/>
</dbReference>
<dbReference type="InterPro" id="IPR014729">
    <property type="entry name" value="Rossmann-like_a/b/a_fold"/>
</dbReference>
<accession>A0A6I4WEC3</accession>
<comment type="caution">
    <text evidence="3">The sequence shown here is derived from an EMBL/GenBank/DDBJ whole genome shotgun (WGS) entry which is preliminary data.</text>
</comment>
<dbReference type="Gene3D" id="3.40.50.620">
    <property type="entry name" value="HUPs"/>
    <property type="match status" value="2"/>
</dbReference>
<dbReference type="Proteomes" id="UP000431901">
    <property type="component" value="Unassembled WGS sequence"/>
</dbReference>
<reference evidence="3 4" key="1">
    <citation type="submission" date="2019-12" db="EMBL/GenBank/DDBJ databases">
        <title>Nocardia macrotermitis sp. nov. and Nocardia aurantia sp. nov., isolated from the gut of the fungus growing-termite Macrotermes natalensis.</title>
        <authorList>
            <person name="Christine B."/>
            <person name="Rene B."/>
        </authorList>
    </citation>
    <scope>NUCLEOTIDE SEQUENCE [LARGE SCALE GENOMIC DNA]</scope>
    <source>
        <strain evidence="3 4">DSM 102126</strain>
    </source>
</reference>
<evidence type="ECO:0000256" key="1">
    <source>
        <dbReference type="ARBA" id="ARBA00008791"/>
    </source>
</evidence>
<dbReference type="PRINTS" id="PR01438">
    <property type="entry name" value="UNVRSLSTRESS"/>
</dbReference>
<organism evidence="3 4">
    <name type="scientific">Actinomadura rayongensis</name>
    <dbReference type="NCBI Taxonomy" id="1429076"/>
    <lineage>
        <taxon>Bacteria</taxon>
        <taxon>Bacillati</taxon>
        <taxon>Actinomycetota</taxon>
        <taxon>Actinomycetes</taxon>
        <taxon>Streptosporangiales</taxon>
        <taxon>Thermomonosporaceae</taxon>
        <taxon>Actinomadura</taxon>
    </lineage>
</organism>
<sequence>MNEILVGVDESEQSTAAVAWAAAEAERAGARLRLVNVAGAWLLADSNDPRVREARTWLAQGGRDALERCAAHARSVARDVEVRVEQLPGQPAGVLVDEGRAALMTVVGSHGAGRLTGAFLGSVASQVAAHTTVPAVVVREPGSFPYGEVLVGVDGSPTSARAIDVACAIAARRGARLRALLVFDEPLPVGGGALVPPVDEPDAADRERALAEALAGRQEHHPDLEIVQEVVAGRPARVLAGASARADLLVVGSRGRGGFTGLLLGSVGQAMLHRAHCPVAVVPPERH</sequence>
<feature type="domain" description="UspA" evidence="2">
    <location>
        <begin position="3"/>
        <end position="139"/>
    </location>
</feature>
<feature type="domain" description="UspA" evidence="2">
    <location>
        <begin position="146"/>
        <end position="283"/>
    </location>
</feature>
<dbReference type="RefSeq" id="WP_161106266.1">
    <property type="nucleotide sequence ID" value="NZ_JBHLYI010000020.1"/>
</dbReference>